<evidence type="ECO:0000259" key="8">
    <source>
        <dbReference type="PROSITE" id="PS50110"/>
    </source>
</evidence>
<dbReference type="PANTHER" id="PTHR43719:SF28">
    <property type="entry name" value="PEROXIDE STRESS-ACTIVATED HISTIDINE KINASE MAK1-RELATED"/>
    <property type="match status" value="1"/>
</dbReference>
<dbReference type="SUPFAM" id="SSF47384">
    <property type="entry name" value="Homodimeric domain of signal transducing histidine kinase"/>
    <property type="match status" value="1"/>
</dbReference>
<dbReference type="SUPFAM" id="SSF55874">
    <property type="entry name" value="ATPase domain of HSP90 chaperone/DNA topoisomerase II/histidine kinase"/>
    <property type="match status" value="1"/>
</dbReference>
<reference evidence="9 10" key="1">
    <citation type="submission" date="2016-11" db="EMBL/GenBank/DDBJ databases">
        <authorList>
            <person name="Jaros S."/>
            <person name="Januszkiewicz K."/>
            <person name="Wedrychowicz H."/>
        </authorList>
    </citation>
    <scope>NUCLEOTIDE SEQUENCE [LARGE SCALE GENOMIC DNA]</scope>
    <source>
        <strain evidence="9 10">CGMCC 1.8863</strain>
    </source>
</reference>
<accession>A0A1M6KDK4</accession>
<dbReference type="Pfam" id="PF02518">
    <property type="entry name" value="HATPase_c"/>
    <property type="match status" value="1"/>
</dbReference>
<dbReference type="PROSITE" id="PS50109">
    <property type="entry name" value="HIS_KIN"/>
    <property type="match status" value="1"/>
</dbReference>
<dbReference type="Gene3D" id="1.10.287.130">
    <property type="match status" value="1"/>
</dbReference>
<dbReference type="InterPro" id="IPR005467">
    <property type="entry name" value="His_kinase_dom"/>
</dbReference>
<keyword evidence="6" id="KW-1133">Transmembrane helix</keyword>
<keyword evidence="5" id="KW-0175">Coiled coil</keyword>
<dbReference type="OrthoDB" id="9811889at2"/>
<name>A0A1M6KDK4_9FLAO</name>
<dbReference type="Pfam" id="PF00512">
    <property type="entry name" value="HisKA"/>
    <property type="match status" value="1"/>
</dbReference>
<dbReference type="PROSITE" id="PS50110">
    <property type="entry name" value="RESPONSE_REGULATORY"/>
    <property type="match status" value="1"/>
</dbReference>
<dbReference type="GO" id="GO:0000155">
    <property type="term" value="F:phosphorelay sensor kinase activity"/>
    <property type="evidence" value="ECO:0007669"/>
    <property type="project" value="InterPro"/>
</dbReference>
<keyword evidence="6" id="KW-0812">Transmembrane</keyword>
<dbReference type="PANTHER" id="PTHR43719">
    <property type="entry name" value="TWO-COMPONENT HISTIDINE KINASE"/>
    <property type="match status" value="1"/>
</dbReference>
<feature type="transmembrane region" description="Helical" evidence="6">
    <location>
        <begin position="10"/>
        <end position="28"/>
    </location>
</feature>
<dbReference type="FunFam" id="3.30.565.10:FF:000010">
    <property type="entry name" value="Sensor histidine kinase RcsC"/>
    <property type="match status" value="1"/>
</dbReference>
<dbReference type="CDD" id="cd00082">
    <property type="entry name" value="HisKA"/>
    <property type="match status" value="1"/>
</dbReference>
<dbReference type="InterPro" id="IPR036097">
    <property type="entry name" value="HisK_dim/P_sf"/>
</dbReference>
<sequence length="680" mass="77310">MSFKFSKKELLFPSAVFLVLMTIVIVLWQKSENAEKLHLQNEIRTAGFLRFQEFVSAGQINLVSLEDLKNRIEMTKGEYFQYWEEDAKLILRQNRSIKFIQWIDSSMVIQNVVPLEGNEAVLGFSLKDHPRKKEWEGHVQDGSINISSWLELVQGGNAFMVDVPVYFDEKFQGTITAGIDFSYSFDNLVNDMPMYAIEIKDENGTSFYKHNNPELERIKNDFVFTTTYSVDDLDGQEWSFSLMPVGVDPFEERKWNMLVFLVFGIVLSLLSSSLVYFYKRAKKENMRFRKAYQRLQELNTSLTNEQLIAKKASLAKSEFIANMSHEIRTPLNAILGFIEILKMSEIDAKLQEYLLLMDISSKKLLLLVDDILEIEKIESGKSTFKNDVFSPSEEVKSIVSIYKPSTEQKGLFLKIDGPINSNQFVHGDVGKFGQILTNLLRNALKFTEKGGITVSYHERKVPEGLAIEIVIKDTGIGIPKEKLHSIFDRFMQIDSGKAKRHEGGGLGLYISYQLISLFKGNINVSSTLGVGTEFVIDVTFPLAENKPKDTSMPSVITDFSGCKILIVDDNRINVIVLKKTLEKFGIQAASVSNGQRALELLQDDTFDLVFMDVHMPLMDGFEATVEIRKFNTDVIIIGFSADVTKEAIDRALGVGMNDYFTKPITFDKLRENLSRHLLKV</sequence>
<dbReference type="AlphaFoldDB" id="A0A1M6KDK4"/>
<comment type="catalytic activity">
    <reaction evidence="1">
        <text>ATP + protein L-histidine = ADP + protein N-phospho-L-histidine.</text>
        <dbReference type="EC" id="2.7.13.3"/>
    </reaction>
</comment>
<evidence type="ECO:0000256" key="1">
    <source>
        <dbReference type="ARBA" id="ARBA00000085"/>
    </source>
</evidence>
<dbReference type="InterPro" id="IPR003594">
    <property type="entry name" value="HATPase_dom"/>
</dbReference>
<proteinExistence type="predicted"/>
<feature type="domain" description="Histidine kinase" evidence="7">
    <location>
        <begin position="322"/>
        <end position="542"/>
    </location>
</feature>
<keyword evidence="6" id="KW-0472">Membrane</keyword>
<dbReference type="SUPFAM" id="SSF52172">
    <property type="entry name" value="CheY-like"/>
    <property type="match status" value="1"/>
</dbReference>
<keyword evidence="3 4" id="KW-0597">Phosphoprotein</keyword>
<gene>
    <name evidence="9" type="ORF">SAMN04487911_12539</name>
</gene>
<dbReference type="InterPro" id="IPR004358">
    <property type="entry name" value="Sig_transdc_His_kin-like_C"/>
</dbReference>
<evidence type="ECO:0000256" key="3">
    <source>
        <dbReference type="ARBA" id="ARBA00022553"/>
    </source>
</evidence>
<evidence type="ECO:0000259" key="7">
    <source>
        <dbReference type="PROSITE" id="PS50109"/>
    </source>
</evidence>
<feature type="coiled-coil region" evidence="5">
    <location>
        <begin position="278"/>
        <end position="305"/>
    </location>
</feature>
<dbReference type="InterPro" id="IPR001789">
    <property type="entry name" value="Sig_transdc_resp-reg_receiver"/>
</dbReference>
<dbReference type="PRINTS" id="PR00344">
    <property type="entry name" value="BCTRLSENSOR"/>
</dbReference>
<evidence type="ECO:0000256" key="6">
    <source>
        <dbReference type="SAM" id="Phobius"/>
    </source>
</evidence>
<dbReference type="STRING" id="558155.SAMN04487911_12539"/>
<dbReference type="InterPro" id="IPR050956">
    <property type="entry name" value="2C_system_His_kinase"/>
</dbReference>
<dbReference type="SMART" id="SM00387">
    <property type="entry name" value="HATPase_c"/>
    <property type="match status" value="1"/>
</dbReference>
<evidence type="ECO:0000313" key="9">
    <source>
        <dbReference type="EMBL" id="SHJ56988.1"/>
    </source>
</evidence>
<dbReference type="SMART" id="SM00388">
    <property type="entry name" value="HisKA"/>
    <property type="match status" value="1"/>
</dbReference>
<dbReference type="Pfam" id="PF00072">
    <property type="entry name" value="Response_reg"/>
    <property type="match status" value="1"/>
</dbReference>
<dbReference type="CDD" id="cd17546">
    <property type="entry name" value="REC_hyHK_CKI1_RcsC-like"/>
    <property type="match status" value="1"/>
</dbReference>
<keyword evidence="9" id="KW-0418">Kinase</keyword>
<protein>
    <recommendedName>
        <fullName evidence="2">histidine kinase</fullName>
        <ecNumber evidence="2">2.7.13.3</ecNumber>
    </recommendedName>
</protein>
<dbReference type="Gene3D" id="3.30.565.10">
    <property type="entry name" value="Histidine kinase-like ATPase, C-terminal domain"/>
    <property type="match status" value="1"/>
</dbReference>
<dbReference type="EMBL" id="FQYX01000025">
    <property type="protein sequence ID" value="SHJ56988.1"/>
    <property type="molecule type" value="Genomic_DNA"/>
</dbReference>
<feature type="transmembrane region" description="Helical" evidence="6">
    <location>
        <begin position="255"/>
        <end position="278"/>
    </location>
</feature>
<dbReference type="Proteomes" id="UP000184231">
    <property type="component" value="Unassembled WGS sequence"/>
</dbReference>
<feature type="domain" description="Response regulatory" evidence="8">
    <location>
        <begin position="563"/>
        <end position="677"/>
    </location>
</feature>
<dbReference type="Gene3D" id="3.40.50.2300">
    <property type="match status" value="1"/>
</dbReference>
<dbReference type="RefSeq" id="WP_072765362.1">
    <property type="nucleotide sequence ID" value="NZ_FQYX01000025.1"/>
</dbReference>
<dbReference type="InterPro" id="IPR003661">
    <property type="entry name" value="HisK_dim/P_dom"/>
</dbReference>
<dbReference type="EC" id="2.7.13.3" evidence="2"/>
<keyword evidence="9" id="KW-0808">Transferase</keyword>
<dbReference type="InterPro" id="IPR011006">
    <property type="entry name" value="CheY-like_superfamily"/>
</dbReference>
<evidence type="ECO:0000256" key="5">
    <source>
        <dbReference type="SAM" id="Coils"/>
    </source>
</evidence>
<evidence type="ECO:0000313" key="10">
    <source>
        <dbReference type="Proteomes" id="UP000184231"/>
    </source>
</evidence>
<evidence type="ECO:0000256" key="2">
    <source>
        <dbReference type="ARBA" id="ARBA00012438"/>
    </source>
</evidence>
<dbReference type="SMART" id="SM00448">
    <property type="entry name" value="REC"/>
    <property type="match status" value="1"/>
</dbReference>
<keyword evidence="10" id="KW-1185">Reference proteome</keyword>
<organism evidence="9 10">
    <name type="scientific">Arenibacter nanhaiticus</name>
    <dbReference type="NCBI Taxonomy" id="558155"/>
    <lineage>
        <taxon>Bacteria</taxon>
        <taxon>Pseudomonadati</taxon>
        <taxon>Bacteroidota</taxon>
        <taxon>Flavobacteriia</taxon>
        <taxon>Flavobacteriales</taxon>
        <taxon>Flavobacteriaceae</taxon>
        <taxon>Arenibacter</taxon>
    </lineage>
</organism>
<feature type="modified residue" description="4-aspartylphosphate" evidence="4">
    <location>
        <position position="612"/>
    </location>
</feature>
<dbReference type="InterPro" id="IPR036890">
    <property type="entry name" value="HATPase_C_sf"/>
</dbReference>
<dbReference type="CDD" id="cd16922">
    <property type="entry name" value="HATPase_EvgS-ArcB-TorS-like"/>
    <property type="match status" value="1"/>
</dbReference>
<evidence type="ECO:0000256" key="4">
    <source>
        <dbReference type="PROSITE-ProRule" id="PRU00169"/>
    </source>
</evidence>